<keyword evidence="1" id="KW-0472">Membrane</keyword>
<name>W5M9F1_LEPOC</name>
<dbReference type="GeneTree" id="ENSGT00940000157314"/>
<sequence length="271" mass="30158">YSIYVLFFSVSGLCSLPAPVNVTIDSLNLEHILKWDPGPGTPTEAQYRAEYFHFIKNTWSPVRTCLRVTSPRQCDLTEEFKVISSFYVGQVQAFTELEISNWSVSNVFHPSSDTVLGPPELAVSGCGNCLRLQISPPKGKRMHRFLEFHHRFKYICEVLRLRDGSKFTVQVVASDKDIIIEYLEPGTEYCITAKMQTVFTRHSQTSQPCCAFTSPEPVNTVPVTLGLMSLAILLTALVCGSFFCHGLSSSLKKRLPWVLGPGASHTDCGGK</sequence>
<reference evidence="4" key="3">
    <citation type="submission" date="2025-09" db="UniProtKB">
        <authorList>
            <consortium name="Ensembl"/>
        </authorList>
    </citation>
    <scope>IDENTIFICATION</scope>
</reference>
<reference evidence="4" key="2">
    <citation type="submission" date="2025-08" db="UniProtKB">
        <authorList>
            <consortium name="Ensembl"/>
        </authorList>
    </citation>
    <scope>IDENTIFICATION</scope>
</reference>
<dbReference type="HOGENOM" id="CLU_089836_0_0_1"/>
<dbReference type="Pfam" id="PF09294">
    <property type="entry name" value="Interfer-bind"/>
    <property type="match status" value="1"/>
</dbReference>
<feature type="domain" description="Interferon/interleukin receptor" evidence="3">
    <location>
        <begin position="114"/>
        <end position="213"/>
    </location>
</feature>
<evidence type="ECO:0000259" key="3">
    <source>
        <dbReference type="Pfam" id="PF09294"/>
    </source>
</evidence>
<dbReference type="InterPro" id="IPR013783">
    <property type="entry name" value="Ig-like_fold"/>
</dbReference>
<protein>
    <submittedName>
        <fullName evidence="4">Uncharacterized protein</fullName>
    </submittedName>
</protein>
<keyword evidence="1" id="KW-1133">Transmembrane helix</keyword>
<dbReference type="STRING" id="7918.ENSLOCP00000005010"/>
<dbReference type="PANTHER" id="PTHR20859">
    <property type="entry name" value="INTERFERON/INTERLEUKIN RECEPTOR"/>
    <property type="match status" value="1"/>
</dbReference>
<keyword evidence="5" id="KW-1185">Reference proteome</keyword>
<dbReference type="PANTHER" id="PTHR20859:SF53">
    <property type="entry name" value="INTERLEUKIN-22 RECEPTOR SUBUNIT ALPHA-1"/>
    <property type="match status" value="1"/>
</dbReference>
<dbReference type="EMBL" id="AHAT01033702">
    <property type="status" value="NOT_ANNOTATED_CDS"/>
    <property type="molecule type" value="Genomic_DNA"/>
</dbReference>
<dbReference type="InterPro" id="IPR015373">
    <property type="entry name" value="Interferon/interleukin_rcp_dom"/>
</dbReference>
<dbReference type="Pfam" id="PF01108">
    <property type="entry name" value="Tissue_fac"/>
    <property type="match status" value="1"/>
</dbReference>
<accession>W5M9F1</accession>
<dbReference type="GO" id="GO:0004896">
    <property type="term" value="F:cytokine receptor activity"/>
    <property type="evidence" value="ECO:0000318"/>
    <property type="project" value="GO_Central"/>
</dbReference>
<feature type="domain" description="Fibronectin type-III" evidence="2">
    <location>
        <begin position="9"/>
        <end position="102"/>
    </location>
</feature>
<dbReference type="Proteomes" id="UP000018468">
    <property type="component" value="Linkage group LG17"/>
</dbReference>
<feature type="transmembrane region" description="Helical" evidence="1">
    <location>
        <begin position="223"/>
        <end position="244"/>
    </location>
</feature>
<dbReference type="GO" id="GO:0005886">
    <property type="term" value="C:plasma membrane"/>
    <property type="evidence" value="ECO:0000318"/>
    <property type="project" value="GO_Central"/>
</dbReference>
<dbReference type="OMA" id="PCSNIAL"/>
<keyword evidence="1" id="KW-0812">Transmembrane</keyword>
<evidence type="ECO:0000259" key="2">
    <source>
        <dbReference type="Pfam" id="PF01108"/>
    </source>
</evidence>
<reference evidence="5" key="1">
    <citation type="submission" date="2011-12" db="EMBL/GenBank/DDBJ databases">
        <title>The Draft Genome of Lepisosteus oculatus.</title>
        <authorList>
            <consortium name="The Broad Institute Genome Assembly &amp; Analysis Group"/>
            <consortium name="Computational R&amp;D Group"/>
            <consortium name="and Sequencing Platform"/>
            <person name="Di Palma F."/>
            <person name="Alfoldi J."/>
            <person name="Johnson J."/>
            <person name="Berlin A."/>
            <person name="Gnerre S."/>
            <person name="Jaffe D."/>
            <person name="MacCallum I."/>
            <person name="Young S."/>
            <person name="Walker B.J."/>
            <person name="Lander E.S."/>
            <person name="Lindblad-Toh K."/>
        </authorList>
    </citation>
    <scope>NUCLEOTIDE SEQUENCE [LARGE SCALE GENOMIC DNA]</scope>
</reference>
<evidence type="ECO:0000313" key="4">
    <source>
        <dbReference type="Ensembl" id="ENSLOCP00000005010.1"/>
    </source>
</evidence>
<dbReference type="Gene3D" id="2.60.40.10">
    <property type="entry name" value="Immunoglobulins"/>
    <property type="match status" value="2"/>
</dbReference>
<dbReference type="Ensembl" id="ENSLOCT00000005018.1">
    <property type="protein sequence ID" value="ENSLOCP00000005010.1"/>
    <property type="gene ID" value="ENSLOCG00000004194.1"/>
</dbReference>
<proteinExistence type="predicted"/>
<evidence type="ECO:0000256" key="1">
    <source>
        <dbReference type="SAM" id="Phobius"/>
    </source>
</evidence>
<dbReference type="InterPro" id="IPR050650">
    <property type="entry name" value="Type-II_Cytokine-TF_Rcpt"/>
</dbReference>
<dbReference type="InParanoid" id="W5M9F1"/>
<organism evidence="4 5">
    <name type="scientific">Lepisosteus oculatus</name>
    <name type="common">Spotted gar</name>
    <dbReference type="NCBI Taxonomy" id="7918"/>
    <lineage>
        <taxon>Eukaryota</taxon>
        <taxon>Metazoa</taxon>
        <taxon>Chordata</taxon>
        <taxon>Craniata</taxon>
        <taxon>Vertebrata</taxon>
        <taxon>Euteleostomi</taxon>
        <taxon>Actinopterygii</taxon>
        <taxon>Neopterygii</taxon>
        <taxon>Holostei</taxon>
        <taxon>Semionotiformes</taxon>
        <taxon>Lepisosteidae</taxon>
        <taxon>Lepisosteus</taxon>
    </lineage>
</organism>
<dbReference type="Bgee" id="ENSLOCG00000004194">
    <property type="expression patterns" value="Expressed in pharyngeal gill and 9 other cell types or tissues"/>
</dbReference>
<dbReference type="InterPro" id="IPR003961">
    <property type="entry name" value="FN3_dom"/>
</dbReference>
<dbReference type="InterPro" id="IPR036116">
    <property type="entry name" value="FN3_sf"/>
</dbReference>
<dbReference type="GO" id="GO:0019221">
    <property type="term" value="P:cytokine-mediated signaling pathway"/>
    <property type="evidence" value="ECO:0000318"/>
    <property type="project" value="GO_Central"/>
</dbReference>
<dbReference type="SUPFAM" id="SSF49265">
    <property type="entry name" value="Fibronectin type III"/>
    <property type="match status" value="2"/>
</dbReference>
<dbReference type="eggNOG" id="ENOG502S3BM">
    <property type="taxonomic scope" value="Eukaryota"/>
</dbReference>
<evidence type="ECO:0000313" key="5">
    <source>
        <dbReference type="Proteomes" id="UP000018468"/>
    </source>
</evidence>
<dbReference type="AlphaFoldDB" id="W5M9F1"/>